<dbReference type="Pfam" id="PF00023">
    <property type="entry name" value="Ank"/>
    <property type="match status" value="1"/>
</dbReference>
<dbReference type="Proteomes" id="UP000639396">
    <property type="component" value="Unassembled WGS sequence"/>
</dbReference>
<dbReference type="EMBL" id="JACXJA010000016">
    <property type="protein sequence ID" value="MBD2863101.1"/>
    <property type="molecule type" value="Genomic_DNA"/>
</dbReference>
<feature type="repeat" description="ANK" evidence="3">
    <location>
        <begin position="72"/>
        <end position="98"/>
    </location>
</feature>
<feature type="repeat" description="ANK" evidence="3">
    <location>
        <begin position="467"/>
        <end position="499"/>
    </location>
</feature>
<protein>
    <submittedName>
        <fullName evidence="5">Ankyrin repeat domain-containing protein</fullName>
    </submittedName>
</protein>
<feature type="repeat" description="ANK" evidence="3">
    <location>
        <begin position="501"/>
        <end position="533"/>
    </location>
</feature>
<dbReference type="Gene3D" id="1.25.40.20">
    <property type="entry name" value="Ankyrin repeat-containing domain"/>
    <property type="match status" value="5"/>
</dbReference>
<dbReference type="RefSeq" id="WP_190928589.1">
    <property type="nucleotide sequence ID" value="NZ_JACXJA010000016.1"/>
</dbReference>
<gene>
    <name evidence="5" type="ORF">IDH45_13995</name>
</gene>
<keyword evidence="6" id="KW-1185">Reference proteome</keyword>
<dbReference type="Pfam" id="PF13637">
    <property type="entry name" value="Ank_4"/>
    <property type="match status" value="1"/>
</dbReference>
<dbReference type="InterPro" id="IPR036770">
    <property type="entry name" value="Ankyrin_rpt-contain_sf"/>
</dbReference>
<keyword evidence="2 3" id="KW-0040">ANK repeat</keyword>
<dbReference type="PANTHER" id="PTHR24198:SF165">
    <property type="entry name" value="ANKYRIN REPEAT-CONTAINING PROTEIN-RELATED"/>
    <property type="match status" value="1"/>
</dbReference>
<dbReference type="PANTHER" id="PTHR24198">
    <property type="entry name" value="ANKYRIN REPEAT AND PROTEIN KINASE DOMAIN-CONTAINING PROTEIN"/>
    <property type="match status" value="1"/>
</dbReference>
<dbReference type="PROSITE" id="PS50297">
    <property type="entry name" value="ANK_REP_REGION"/>
    <property type="match status" value="7"/>
</dbReference>
<dbReference type="InterPro" id="IPR002110">
    <property type="entry name" value="Ankyrin_rpt"/>
</dbReference>
<feature type="repeat" description="ANK" evidence="3">
    <location>
        <begin position="347"/>
        <end position="379"/>
    </location>
</feature>
<accession>A0A927GZK7</accession>
<evidence type="ECO:0000256" key="3">
    <source>
        <dbReference type="PROSITE-ProRule" id="PRU00023"/>
    </source>
</evidence>
<evidence type="ECO:0000256" key="2">
    <source>
        <dbReference type="ARBA" id="ARBA00023043"/>
    </source>
</evidence>
<evidence type="ECO:0000313" key="5">
    <source>
        <dbReference type="EMBL" id="MBD2863101.1"/>
    </source>
</evidence>
<proteinExistence type="predicted"/>
<evidence type="ECO:0000256" key="4">
    <source>
        <dbReference type="SAM" id="MobiDB-lite"/>
    </source>
</evidence>
<evidence type="ECO:0000256" key="1">
    <source>
        <dbReference type="ARBA" id="ARBA00022737"/>
    </source>
</evidence>
<dbReference type="AlphaFoldDB" id="A0A927GZK7"/>
<sequence length="567" mass="61496">MNNLANGTGEAGGFNDKPNQGTDALRWIQPEELRTDEGTDIWQMIMASITGDLASAEQLLRVKPQLAACSWGYFTPIHFAVRYGHAELVRLLLKHGANATERWLGWQDDPLTKAKDRGYAGIEELLSGHLESTFHISPDGARVCGLIRSGKSEEAVQLIDGRPELIHAGDERGNTPLHWAVLTRNLRLLDGLIERGADPDARRMDGATPLQLAIEGDYWFRSQRDLNRNAIRNAWFVVGYLVARGAAYDLWTAAAIGDTESIESFLNEDSALVQAPDSMGRRALSYAAKYGHSAAVQLLLDYGADPNAAEPDAPYGSALWHAVNGNYEDIVQRLLESGANPNAPVDASGNPLFIAAKRGHSSLVQLLYAHGAAMNLDAACCLGRLDLAGEILQANPSLVNSGGDYGPLCMAAGEGRTDLVRLLIRRGADLNAPWYANNYMGYAMEKGPELVSLLLESGADPNHANWLGVTYLHKAAAAGNLELARQFVDAGADCNAMDEEYGATPLGWAAKYGKAELVQYLLDLEADPRLPAEQSWTQPLSWARRKGHADIAELLEVALTKLKTAGH</sequence>
<organism evidence="5 6">
    <name type="scientific">Paenibacillus oceani</name>
    <dbReference type="NCBI Taxonomy" id="2772510"/>
    <lineage>
        <taxon>Bacteria</taxon>
        <taxon>Bacillati</taxon>
        <taxon>Bacillota</taxon>
        <taxon>Bacilli</taxon>
        <taxon>Bacillales</taxon>
        <taxon>Paenibacillaceae</taxon>
        <taxon>Paenibacillus</taxon>
    </lineage>
</organism>
<dbReference type="SMART" id="SM00248">
    <property type="entry name" value="ANK"/>
    <property type="match status" value="10"/>
</dbReference>
<dbReference type="SUPFAM" id="SSF48403">
    <property type="entry name" value="Ankyrin repeat"/>
    <property type="match status" value="2"/>
</dbReference>
<comment type="caution">
    <text evidence="5">The sequence shown here is derived from an EMBL/GenBank/DDBJ whole genome shotgun (WGS) entry which is preliminary data.</text>
</comment>
<evidence type="ECO:0000313" key="6">
    <source>
        <dbReference type="Proteomes" id="UP000639396"/>
    </source>
</evidence>
<feature type="repeat" description="ANK" evidence="3">
    <location>
        <begin position="172"/>
        <end position="204"/>
    </location>
</feature>
<dbReference type="Pfam" id="PF13857">
    <property type="entry name" value="Ank_5"/>
    <property type="match status" value="1"/>
</dbReference>
<dbReference type="PRINTS" id="PR01415">
    <property type="entry name" value="ANKYRIN"/>
</dbReference>
<feature type="repeat" description="ANK" evidence="3">
    <location>
        <begin position="279"/>
        <end position="311"/>
    </location>
</feature>
<keyword evidence="1" id="KW-0677">Repeat</keyword>
<dbReference type="Pfam" id="PF12796">
    <property type="entry name" value="Ank_2"/>
    <property type="match status" value="3"/>
</dbReference>
<feature type="repeat" description="ANK" evidence="3">
    <location>
        <begin position="403"/>
        <end position="432"/>
    </location>
</feature>
<dbReference type="PROSITE" id="PS50088">
    <property type="entry name" value="ANK_REPEAT"/>
    <property type="match status" value="7"/>
</dbReference>
<reference evidence="5" key="1">
    <citation type="submission" date="2020-09" db="EMBL/GenBank/DDBJ databases">
        <title>A novel bacterium of genus Paenibacillus, isolated from South China Sea.</title>
        <authorList>
            <person name="Huang H."/>
            <person name="Mo K."/>
            <person name="Hu Y."/>
        </authorList>
    </citation>
    <scope>NUCLEOTIDE SEQUENCE</scope>
    <source>
        <strain evidence="5">IB182363</strain>
    </source>
</reference>
<name>A0A927GZK7_9BACL</name>
<feature type="region of interest" description="Disordered" evidence="4">
    <location>
        <begin position="1"/>
        <end position="22"/>
    </location>
</feature>